<comment type="caution">
    <text evidence="4">The sequence shown here is derived from an EMBL/GenBank/DDBJ whole genome shotgun (WGS) entry which is preliminary data.</text>
</comment>
<evidence type="ECO:0000256" key="1">
    <source>
        <dbReference type="SAM" id="Coils"/>
    </source>
</evidence>
<reference evidence="4" key="1">
    <citation type="submission" date="2023-10" db="EMBL/GenBank/DDBJ databases">
        <authorList>
            <person name="Chen Y."/>
            <person name="Shah S."/>
            <person name="Dougan E. K."/>
            <person name="Thang M."/>
            <person name="Chan C."/>
        </authorList>
    </citation>
    <scope>NUCLEOTIDE SEQUENCE [LARGE SCALE GENOMIC DNA]</scope>
</reference>
<dbReference type="EMBL" id="CAUYUJ010021860">
    <property type="protein sequence ID" value="CAK0907464.1"/>
    <property type="molecule type" value="Genomic_DNA"/>
</dbReference>
<proteinExistence type="predicted"/>
<dbReference type="Proteomes" id="UP001189429">
    <property type="component" value="Unassembled WGS sequence"/>
</dbReference>
<keyword evidence="5" id="KW-1185">Reference proteome</keyword>
<keyword evidence="1" id="KW-0175">Coiled coil</keyword>
<feature type="chain" id="PRO_5045870835" evidence="3">
    <location>
        <begin position="23"/>
        <end position="244"/>
    </location>
</feature>
<evidence type="ECO:0000256" key="2">
    <source>
        <dbReference type="SAM" id="MobiDB-lite"/>
    </source>
</evidence>
<accession>A0ABN9Y4J9</accession>
<feature type="compositionally biased region" description="Low complexity" evidence="2">
    <location>
        <begin position="30"/>
        <end position="43"/>
    </location>
</feature>
<feature type="signal peptide" evidence="3">
    <location>
        <begin position="1"/>
        <end position="22"/>
    </location>
</feature>
<sequence length="244" mass="25425">MVSLLRLALAAVLATAVQESRAARPRRRGQPGQPGSQSGLHAAGHAEEGHGGGRAGEGAVSDEALRCYCKTSGGELTGAISAAQTKAPQLTSDIESSQEQKAQLEEALKQAQVDRADAKEAVAEATAIREKEAATFAAFKAESDANIDAINKAVAALEKGMAGSLLQTDLAQRLKRLATSRADMLEDDRQAILAFLSGGQSGEYAPQSGQITGILKQLSEDMSKSLADATETEEKAIATFEESS</sequence>
<evidence type="ECO:0000313" key="4">
    <source>
        <dbReference type="EMBL" id="CAK0907464.1"/>
    </source>
</evidence>
<evidence type="ECO:0000256" key="3">
    <source>
        <dbReference type="SAM" id="SignalP"/>
    </source>
</evidence>
<protein>
    <submittedName>
        <fullName evidence="4">Uncharacterized protein</fullName>
    </submittedName>
</protein>
<feature type="region of interest" description="Disordered" evidence="2">
    <location>
        <begin position="18"/>
        <end position="57"/>
    </location>
</feature>
<evidence type="ECO:0000313" key="5">
    <source>
        <dbReference type="Proteomes" id="UP001189429"/>
    </source>
</evidence>
<gene>
    <name evidence="4" type="ORF">PCOR1329_LOCUS82466</name>
</gene>
<feature type="coiled-coil region" evidence="1">
    <location>
        <begin position="87"/>
        <end position="128"/>
    </location>
</feature>
<feature type="region of interest" description="Disordered" evidence="2">
    <location>
        <begin position="223"/>
        <end position="244"/>
    </location>
</feature>
<name>A0ABN9Y4J9_9DINO</name>
<keyword evidence="3" id="KW-0732">Signal</keyword>
<organism evidence="4 5">
    <name type="scientific">Prorocentrum cordatum</name>
    <dbReference type="NCBI Taxonomy" id="2364126"/>
    <lineage>
        <taxon>Eukaryota</taxon>
        <taxon>Sar</taxon>
        <taxon>Alveolata</taxon>
        <taxon>Dinophyceae</taxon>
        <taxon>Prorocentrales</taxon>
        <taxon>Prorocentraceae</taxon>
        <taxon>Prorocentrum</taxon>
    </lineage>
</organism>